<dbReference type="Gene3D" id="3.30.160.20">
    <property type="match status" value="1"/>
</dbReference>
<evidence type="ECO:0000256" key="8">
    <source>
        <dbReference type="ARBA" id="ARBA00022801"/>
    </source>
</evidence>
<dbReference type="PROSITE" id="PS51194">
    <property type="entry name" value="HELICASE_CTER"/>
    <property type="match status" value="1"/>
</dbReference>
<dbReference type="PROSITE" id="PS50137">
    <property type="entry name" value="DS_RBD"/>
    <property type="match status" value="1"/>
</dbReference>
<dbReference type="InterPro" id="IPR036389">
    <property type="entry name" value="RNase_III_sf"/>
</dbReference>
<keyword evidence="11" id="KW-0460">Magnesium</keyword>
<dbReference type="PROSITE" id="PS50142">
    <property type="entry name" value="RNASE_3_2"/>
    <property type="match status" value="2"/>
</dbReference>
<protein>
    <submittedName>
        <fullName evidence="24">Endoribonuclease Dicer homolog 3 isoform X1</fullName>
    </submittedName>
</protein>
<dbReference type="SUPFAM" id="SSF52540">
    <property type="entry name" value="P-loop containing nucleoside triphosphate hydrolases"/>
    <property type="match status" value="1"/>
</dbReference>
<evidence type="ECO:0000256" key="10">
    <source>
        <dbReference type="ARBA" id="ARBA00022840"/>
    </source>
</evidence>
<gene>
    <name evidence="24" type="primary">LOC113706662</name>
</gene>
<dbReference type="Pfam" id="PF00636">
    <property type="entry name" value="Ribonuclease_3"/>
    <property type="match status" value="2"/>
</dbReference>
<evidence type="ECO:0000256" key="4">
    <source>
        <dbReference type="ARBA" id="ARBA00022723"/>
    </source>
</evidence>
<dbReference type="Gene3D" id="3.30.160.380">
    <property type="entry name" value="Dicer dimerisation domain"/>
    <property type="match status" value="1"/>
</dbReference>
<dbReference type="InterPro" id="IPR001650">
    <property type="entry name" value="Helicase_C-like"/>
</dbReference>
<evidence type="ECO:0000256" key="1">
    <source>
        <dbReference type="ARBA" id="ARBA00001936"/>
    </source>
</evidence>
<dbReference type="InterPro" id="IPR005034">
    <property type="entry name" value="Dicer_dimerisation"/>
</dbReference>
<keyword evidence="5" id="KW-0677">Repeat</keyword>
<dbReference type="PROSITE" id="PS00517">
    <property type="entry name" value="RNASE_3_1"/>
    <property type="match status" value="1"/>
</dbReference>
<keyword evidence="12 15" id="KW-0694">RNA-binding</keyword>
<feature type="domain" description="Helicase C-terminal" evidence="21">
    <location>
        <begin position="396"/>
        <end position="551"/>
    </location>
</feature>
<evidence type="ECO:0000256" key="5">
    <source>
        <dbReference type="ARBA" id="ARBA00022737"/>
    </source>
</evidence>
<feature type="domain" description="Dicer dsRNA-binding fold" evidence="22">
    <location>
        <begin position="592"/>
        <end position="682"/>
    </location>
</feature>
<evidence type="ECO:0000256" key="14">
    <source>
        <dbReference type="ARBA" id="ARBA00035116"/>
    </source>
</evidence>
<reference evidence="24" key="1">
    <citation type="submission" date="2025-08" db="UniProtKB">
        <authorList>
            <consortium name="RefSeq"/>
        </authorList>
    </citation>
    <scope>IDENTIFICATION</scope>
    <source>
        <tissue evidence="24">Leaves</tissue>
    </source>
</reference>
<evidence type="ECO:0000259" key="21">
    <source>
        <dbReference type="PROSITE" id="PS51194"/>
    </source>
</evidence>
<dbReference type="PROSITE" id="PS51327">
    <property type="entry name" value="DICER_DSRBF"/>
    <property type="match status" value="1"/>
</dbReference>
<dbReference type="InterPro" id="IPR038248">
    <property type="entry name" value="Dicer_dimer_sf"/>
</dbReference>
<dbReference type="InterPro" id="IPR036085">
    <property type="entry name" value="PAZ_dom_sf"/>
</dbReference>
<dbReference type="PANTHER" id="PTHR14950:SF46">
    <property type="entry name" value="ENDORIBONUCLEASE DICER HOMOLOG 3"/>
    <property type="match status" value="1"/>
</dbReference>
<keyword evidence="13" id="KW-0464">Manganese</keyword>
<keyword evidence="23" id="KW-1185">Reference proteome</keyword>
<evidence type="ECO:0000256" key="11">
    <source>
        <dbReference type="ARBA" id="ARBA00022842"/>
    </source>
</evidence>
<evidence type="ECO:0000256" key="7">
    <source>
        <dbReference type="ARBA" id="ARBA00022759"/>
    </source>
</evidence>
<evidence type="ECO:0000259" key="17">
    <source>
        <dbReference type="PROSITE" id="PS50137"/>
    </source>
</evidence>
<dbReference type="CDD" id="cd18034">
    <property type="entry name" value="DEXHc_dicer"/>
    <property type="match status" value="1"/>
</dbReference>
<dbReference type="SUPFAM" id="SSF101690">
    <property type="entry name" value="PAZ domain"/>
    <property type="match status" value="1"/>
</dbReference>
<dbReference type="PANTHER" id="PTHR14950">
    <property type="entry name" value="DICER-RELATED"/>
    <property type="match status" value="1"/>
</dbReference>
<evidence type="ECO:0000256" key="2">
    <source>
        <dbReference type="ARBA" id="ARBA00001946"/>
    </source>
</evidence>
<organism evidence="23 24">
    <name type="scientific">Coffea arabica</name>
    <name type="common">Arabian coffee</name>
    <dbReference type="NCBI Taxonomy" id="13443"/>
    <lineage>
        <taxon>Eukaryota</taxon>
        <taxon>Viridiplantae</taxon>
        <taxon>Streptophyta</taxon>
        <taxon>Embryophyta</taxon>
        <taxon>Tracheophyta</taxon>
        <taxon>Spermatophyta</taxon>
        <taxon>Magnoliopsida</taxon>
        <taxon>eudicotyledons</taxon>
        <taxon>Gunneridae</taxon>
        <taxon>Pentapetalae</taxon>
        <taxon>asterids</taxon>
        <taxon>lamiids</taxon>
        <taxon>Gentianales</taxon>
        <taxon>Rubiaceae</taxon>
        <taxon>Ixoroideae</taxon>
        <taxon>Gardenieae complex</taxon>
        <taxon>Bertiereae - Coffeeae clade</taxon>
        <taxon>Coffeeae</taxon>
        <taxon>Coffea</taxon>
    </lineage>
</organism>
<dbReference type="Pfam" id="PF00271">
    <property type="entry name" value="Helicase_C"/>
    <property type="match status" value="1"/>
</dbReference>
<dbReference type="SMART" id="SM00535">
    <property type="entry name" value="RIBOc"/>
    <property type="match status" value="2"/>
</dbReference>
<evidence type="ECO:0000313" key="24">
    <source>
        <dbReference type="RefSeq" id="XP_071919708.1"/>
    </source>
</evidence>
<dbReference type="SMART" id="SM00949">
    <property type="entry name" value="PAZ"/>
    <property type="match status" value="1"/>
</dbReference>
<dbReference type="PROSITE" id="PS50821">
    <property type="entry name" value="PAZ"/>
    <property type="match status" value="1"/>
</dbReference>
<name>A0ABM4VJJ5_COFAR</name>
<dbReference type="InterPro" id="IPR014001">
    <property type="entry name" value="Helicase_ATP-bd"/>
</dbReference>
<dbReference type="Gene3D" id="1.10.1520.10">
    <property type="entry name" value="Ribonuclease III domain"/>
    <property type="match status" value="2"/>
</dbReference>
<feature type="compositionally biased region" description="Polar residues" evidence="16">
    <location>
        <begin position="677"/>
        <end position="686"/>
    </location>
</feature>
<keyword evidence="7" id="KW-0255">Endonuclease</keyword>
<dbReference type="RefSeq" id="XP_071919708.1">
    <property type="nucleotide sequence ID" value="XM_072063607.1"/>
</dbReference>
<sequence>MGSSQNVKNPLKRSFESMNSMAGITSEAMDVDKNQSLMPTSYQVEIFEVAKRRNTIAVLNSGAGKTMIAVMMIKELGQSLRLNGEKKLIIFLAPSVRLVHQQYEVIKCHTELEVEELFGAKGIDDWHKETWEKAINAHDVLVMTPQILLDALRKAFMSLDVVCLMILDECHHATGNHPYTKIMKDFYHDKFRNKPKIFGMTASPVIRKGVTSTIVSGWQISELESLLDSQIYATENRAELEESVPSAKDVRRFYDPPSSNLELEALKAEIERLREKFDAALLDLQCSLPCQYKDINDKTVMLQERLSCDYATILWCLDNLGLICAYEAIKICIETASNVKEECEAFSSEKALLQYNYFLEEVLSTILKSLPQDHEKLLGVGYNSSATICRGYVSSKVCELLEIFRSFGKDTKVSCLIFVERTITAKVLEQLIKRTACLSHFGVSYMTGNNSLVDALAPKAQKETLESFRVGEVNLLFSTDVIEEGIHVPDCMFVVRFDLPKTVHSYVQSRGRACQLGSQFIVMLERGNIRQMDDLFNLIRSEFSMNNTAVSRDPDACVKKSCLLKEKDTYLMKEKNIYVVEATGASVAADSSVSLLQRYCDKLPGDKYFTPKPMYQYLLVGQSYQCQLTLPPTAAFQTMTGPLCRNTLLSKQLVCLEACKKLHQMGALSDHLLPTSEKPSQSSSHPNCKALASGAGTTKRKELHGTTRIRALSGTWGDKLDGFGFYVYKIDFSCKTEQLYSSFVLLLESKLDDDVGNIEVDLYLISKFVKSTVSACGQIHLDTEQVAKAKCFQELFFNGLFGKLFIKLSGERKLLFQTQETLWDPSNMYLLLPVELLINCSEPWRINWGGIESCVSVVEFFKKHAWISAERSESNRKNMLVHRPDPDGSDAESTIIIHLANTSISLNNLKDIVVVAIHTGRIYSIMAAVDNTSAESPFDANSDAEPSSYSSYADYFNKKYGIVLVHPQQPLLLLKQSHSSHNLLVDFRNEGTSRGKKFDGDSRMAVEKPRCYAHMPPELLDSIDVSHDVLRSFYLLPSILYRLESLMLASQLREEIALNSQNIHIASSLILEALTTVKCNESFSMERLELLGDSVLKYVMSCYLFLKHPKKHEGQLSAQRSRAVCNSTLHKLGTDCKLQNYIRDSPFEPRRWTAPGQHSIWPNHCEHGVDTIEVPLDGKFITEDTKVVVGKCCDRGHRWIGSKTISDCVEALIGAYYVDGGLGAAIELMKWLRIDAELEPALVDEAIKVASLHSYDPKAKDIGILEMKLGYEFRVKGLLLEAITHATEQEQDASFCYQRLEFLGDSVLDILITRHLYQTHSDIDPGELTDLRSASVNNDSFALAAVRQKLHLHLQHCSGFLEDQISAYAKTVSDSCNSTKSLQVTKAPKVLGDLVESIAGAILIDTKLNLDEVWRIFKLLLSPIVTPDKLELPPLRELIEWCDSVGYFLKQICTTKGDLVKAELILQLEDNQLVKEGCGPNRKIAKGQAALLLLKDLEERGILSKRPKEEKEYVSCTSLPSSDGICCLKNEGTDLKFNEKQKIIQVNPGPESGDPQGFDSDRLNIPAARLMFIFLAVLPPIDMKKGGPRSSLFALCKRLQWPMPTFHTTERKSRSQMVIGEGSEQRTGFNSFESDITLIIPNSATIVVKGDQRADKKSSFDSAALTMLYELQQQKRIVIRAQ</sequence>
<evidence type="ECO:0000259" key="18">
    <source>
        <dbReference type="PROSITE" id="PS50142"/>
    </source>
</evidence>
<accession>A0ABM4VJJ5</accession>
<evidence type="ECO:0000256" key="9">
    <source>
        <dbReference type="ARBA" id="ARBA00022806"/>
    </source>
</evidence>
<keyword evidence="8" id="KW-0378">Hydrolase</keyword>
<feature type="domain" description="RNase III" evidence="18">
    <location>
        <begin position="1262"/>
        <end position="1407"/>
    </location>
</feature>
<dbReference type="Proteomes" id="UP001652660">
    <property type="component" value="Chromosome 8c"/>
</dbReference>
<dbReference type="Pfam" id="PF03368">
    <property type="entry name" value="Dicer_dimer"/>
    <property type="match status" value="1"/>
</dbReference>
<comment type="cofactor">
    <cofactor evidence="1">
        <name>Mn(2+)</name>
        <dbReference type="ChEBI" id="CHEBI:29035"/>
    </cofactor>
</comment>
<evidence type="ECO:0000259" key="19">
    <source>
        <dbReference type="PROSITE" id="PS50821"/>
    </source>
</evidence>
<dbReference type="InterPro" id="IPR027417">
    <property type="entry name" value="P-loop_NTPase"/>
</dbReference>
<keyword evidence="3" id="KW-0540">Nuclease</keyword>
<dbReference type="InterPro" id="IPR000999">
    <property type="entry name" value="RNase_III_dom"/>
</dbReference>
<dbReference type="CDD" id="cd00593">
    <property type="entry name" value="RIBOc"/>
    <property type="match status" value="2"/>
</dbReference>
<evidence type="ECO:0000256" key="12">
    <source>
        <dbReference type="ARBA" id="ARBA00022884"/>
    </source>
</evidence>
<evidence type="ECO:0000256" key="16">
    <source>
        <dbReference type="SAM" id="MobiDB-lite"/>
    </source>
</evidence>
<proteinExistence type="inferred from homology"/>
<feature type="region of interest" description="Disordered" evidence="16">
    <location>
        <begin position="673"/>
        <end position="702"/>
    </location>
</feature>
<dbReference type="InterPro" id="IPR011545">
    <property type="entry name" value="DEAD/DEAH_box_helicase_dom"/>
</dbReference>
<keyword evidence="10" id="KW-0067">ATP-binding</keyword>
<evidence type="ECO:0000259" key="20">
    <source>
        <dbReference type="PROSITE" id="PS51192"/>
    </source>
</evidence>
<dbReference type="InterPro" id="IPR014720">
    <property type="entry name" value="dsRBD_dom"/>
</dbReference>
<dbReference type="SUPFAM" id="SSF69065">
    <property type="entry name" value="RNase III domain-like"/>
    <property type="match status" value="2"/>
</dbReference>
<dbReference type="Gene3D" id="2.170.260.10">
    <property type="entry name" value="paz domain"/>
    <property type="match status" value="1"/>
</dbReference>
<comment type="cofactor">
    <cofactor evidence="2">
        <name>Mg(2+)</name>
        <dbReference type="ChEBI" id="CHEBI:18420"/>
    </cofactor>
</comment>
<evidence type="ECO:0000256" key="13">
    <source>
        <dbReference type="ARBA" id="ARBA00023211"/>
    </source>
</evidence>
<dbReference type="Pfam" id="PF02170">
    <property type="entry name" value="PAZ"/>
    <property type="match status" value="1"/>
</dbReference>
<evidence type="ECO:0000256" key="3">
    <source>
        <dbReference type="ARBA" id="ARBA00022722"/>
    </source>
</evidence>
<feature type="domain" description="DRBM" evidence="17">
    <location>
        <begin position="1466"/>
        <end position="1499"/>
    </location>
</feature>
<dbReference type="Pfam" id="PF00270">
    <property type="entry name" value="DEAD"/>
    <property type="match status" value="1"/>
</dbReference>
<keyword evidence="6" id="KW-0547">Nucleotide-binding</keyword>
<dbReference type="InterPro" id="IPR003100">
    <property type="entry name" value="PAZ_dom"/>
</dbReference>
<dbReference type="SMART" id="SM00490">
    <property type="entry name" value="HELICc"/>
    <property type="match status" value="1"/>
</dbReference>
<feature type="domain" description="RNase III" evidence="18">
    <location>
        <begin position="1049"/>
        <end position="1221"/>
    </location>
</feature>
<comment type="similarity">
    <text evidence="14 15">Belongs to the helicase family. Dicer subfamily.</text>
</comment>
<keyword evidence="9" id="KW-0347">Helicase</keyword>
<feature type="domain" description="PAZ" evidence="19">
    <location>
        <begin position="894"/>
        <end position="1024"/>
    </location>
</feature>
<feature type="domain" description="Helicase ATP-binding" evidence="20">
    <location>
        <begin position="46"/>
        <end position="204"/>
    </location>
</feature>
<dbReference type="SMART" id="SM00487">
    <property type="entry name" value="DEXDc"/>
    <property type="match status" value="1"/>
</dbReference>
<evidence type="ECO:0000256" key="6">
    <source>
        <dbReference type="ARBA" id="ARBA00022741"/>
    </source>
</evidence>
<evidence type="ECO:0000256" key="15">
    <source>
        <dbReference type="PROSITE-ProRule" id="PRU00657"/>
    </source>
</evidence>
<dbReference type="Gene3D" id="3.40.50.300">
    <property type="entry name" value="P-loop containing nucleotide triphosphate hydrolases"/>
    <property type="match status" value="2"/>
</dbReference>
<keyword evidence="4" id="KW-0479">Metal-binding</keyword>
<dbReference type="PROSITE" id="PS51192">
    <property type="entry name" value="HELICASE_ATP_BIND_1"/>
    <property type="match status" value="1"/>
</dbReference>
<dbReference type="GeneID" id="113706662"/>
<evidence type="ECO:0000259" key="22">
    <source>
        <dbReference type="PROSITE" id="PS51327"/>
    </source>
</evidence>
<evidence type="ECO:0000313" key="23">
    <source>
        <dbReference type="Proteomes" id="UP001652660"/>
    </source>
</evidence>